<dbReference type="InParanoid" id="A0A059CR84"/>
<sequence>MESTCRAWGREMREALLPDDLNDLSGDLLTTFRNSKVAGISLFCPPEPKVTRFVYLVFLCQKFPIALGP</sequence>
<reference evidence="1" key="1">
    <citation type="submission" date="2013-07" db="EMBL/GenBank/DDBJ databases">
        <title>The genome of Eucalyptus grandis.</title>
        <authorList>
            <person name="Schmutz J."/>
            <person name="Hayes R."/>
            <person name="Myburg A."/>
            <person name="Tuskan G."/>
            <person name="Grattapaglia D."/>
            <person name="Rokhsar D.S."/>
        </authorList>
    </citation>
    <scope>NUCLEOTIDE SEQUENCE</scope>
    <source>
        <tissue evidence="1">Leaf extractions</tissue>
    </source>
</reference>
<proteinExistence type="predicted"/>
<gene>
    <name evidence="1" type="ORF">EUGRSUZ_C02320</name>
</gene>
<protein>
    <submittedName>
        <fullName evidence="1">Uncharacterized protein</fullName>
    </submittedName>
</protein>
<dbReference type="Gramene" id="KCW80958">
    <property type="protein sequence ID" value="KCW80958"/>
    <property type="gene ID" value="EUGRSUZ_C02320"/>
</dbReference>
<evidence type="ECO:0000313" key="1">
    <source>
        <dbReference type="EMBL" id="KCW80958.1"/>
    </source>
</evidence>
<dbReference type="EMBL" id="KK198755">
    <property type="protein sequence ID" value="KCW80958.1"/>
    <property type="molecule type" value="Genomic_DNA"/>
</dbReference>
<dbReference type="AlphaFoldDB" id="A0A059CR84"/>
<name>A0A059CR84_EUCGR</name>
<organism evidence="1">
    <name type="scientific">Eucalyptus grandis</name>
    <name type="common">Flooded gum</name>
    <dbReference type="NCBI Taxonomy" id="71139"/>
    <lineage>
        <taxon>Eukaryota</taxon>
        <taxon>Viridiplantae</taxon>
        <taxon>Streptophyta</taxon>
        <taxon>Embryophyta</taxon>
        <taxon>Tracheophyta</taxon>
        <taxon>Spermatophyta</taxon>
        <taxon>Magnoliopsida</taxon>
        <taxon>eudicotyledons</taxon>
        <taxon>Gunneridae</taxon>
        <taxon>Pentapetalae</taxon>
        <taxon>rosids</taxon>
        <taxon>malvids</taxon>
        <taxon>Myrtales</taxon>
        <taxon>Myrtaceae</taxon>
        <taxon>Myrtoideae</taxon>
        <taxon>Eucalypteae</taxon>
        <taxon>Eucalyptus</taxon>
    </lineage>
</organism>
<accession>A0A059CR84</accession>